<proteinExistence type="predicted"/>
<keyword evidence="3" id="KW-1185">Reference proteome</keyword>
<feature type="chain" id="PRO_5022059071" evidence="1">
    <location>
        <begin position="17"/>
        <end position="149"/>
    </location>
</feature>
<evidence type="ECO:0000313" key="2">
    <source>
        <dbReference type="EMBL" id="TQD83307.1"/>
    </source>
</evidence>
<dbReference type="Proteomes" id="UP000315295">
    <property type="component" value="Unassembled WGS sequence"/>
</dbReference>
<sequence length="149" mass="16568">MFLGLVLLEISHITLFLEFPAKVAPQTLLETLKSAQTLVLFLLGLRPKPLPKILSLFPSEFVKTLGYKYVFSATISSTTLLPFKNTSQPQQFTILHHSPPPYILAVAPIQPKHIHDPSIHPRTSIDTCVAARWGRRRALGVSCLQIGAF</sequence>
<evidence type="ECO:0000256" key="1">
    <source>
        <dbReference type="SAM" id="SignalP"/>
    </source>
</evidence>
<evidence type="ECO:0000313" key="3">
    <source>
        <dbReference type="Proteomes" id="UP000315295"/>
    </source>
</evidence>
<keyword evidence="1" id="KW-0732">Signal</keyword>
<feature type="signal peptide" evidence="1">
    <location>
        <begin position="1"/>
        <end position="16"/>
    </location>
</feature>
<name>A0A540LA00_MALBA</name>
<organism evidence="2 3">
    <name type="scientific">Malus baccata</name>
    <name type="common">Siberian crab apple</name>
    <name type="synonym">Pyrus baccata</name>
    <dbReference type="NCBI Taxonomy" id="106549"/>
    <lineage>
        <taxon>Eukaryota</taxon>
        <taxon>Viridiplantae</taxon>
        <taxon>Streptophyta</taxon>
        <taxon>Embryophyta</taxon>
        <taxon>Tracheophyta</taxon>
        <taxon>Spermatophyta</taxon>
        <taxon>Magnoliopsida</taxon>
        <taxon>eudicotyledons</taxon>
        <taxon>Gunneridae</taxon>
        <taxon>Pentapetalae</taxon>
        <taxon>rosids</taxon>
        <taxon>fabids</taxon>
        <taxon>Rosales</taxon>
        <taxon>Rosaceae</taxon>
        <taxon>Amygdaloideae</taxon>
        <taxon>Maleae</taxon>
        <taxon>Malus</taxon>
    </lineage>
</organism>
<reference evidence="2 3" key="1">
    <citation type="journal article" date="2019" name="G3 (Bethesda)">
        <title>Sequencing of a Wild Apple (Malus baccata) Genome Unravels the Differences Between Cultivated and Wild Apple Species Regarding Disease Resistance and Cold Tolerance.</title>
        <authorList>
            <person name="Chen X."/>
        </authorList>
    </citation>
    <scope>NUCLEOTIDE SEQUENCE [LARGE SCALE GENOMIC DNA]</scope>
    <source>
        <strain evidence="3">cv. Shandingzi</strain>
        <tissue evidence="2">Leaves</tissue>
    </source>
</reference>
<gene>
    <name evidence="2" type="ORF">C1H46_031164</name>
</gene>
<dbReference type="AlphaFoldDB" id="A0A540LA00"/>
<accession>A0A540LA00</accession>
<dbReference type="EMBL" id="VIEB01000683">
    <property type="protein sequence ID" value="TQD83307.1"/>
    <property type="molecule type" value="Genomic_DNA"/>
</dbReference>
<comment type="caution">
    <text evidence="2">The sequence shown here is derived from an EMBL/GenBank/DDBJ whole genome shotgun (WGS) entry which is preliminary data.</text>
</comment>
<protein>
    <submittedName>
        <fullName evidence="2">Uncharacterized protein</fullName>
    </submittedName>
</protein>